<name>A0A917ZU78_9ACTN</name>
<dbReference type="PROSITE" id="PS00512">
    <property type="entry name" value="ALPHA_GALACTOSIDASE"/>
    <property type="match status" value="1"/>
</dbReference>
<dbReference type="InterPro" id="IPR013222">
    <property type="entry name" value="Glyco_hyd_98_carb-bd"/>
</dbReference>
<dbReference type="PANTHER" id="PTHR11452:SF75">
    <property type="entry name" value="ALPHA-GALACTOSIDASE MEL1"/>
    <property type="match status" value="1"/>
</dbReference>
<dbReference type="InterPro" id="IPR038637">
    <property type="entry name" value="NPCBM_sf"/>
</dbReference>
<dbReference type="GO" id="GO:0016052">
    <property type="term" value="P:carbohydrate catabolic process"/>
    <property type="evidence" value="ECO:0007669"/>
    <property type="project" value="UniProtKB-ARBA"/>
</dbReference>
<proteinExistence type="inferred from homology"/>
<dbReference type="CDD" id="cd14792">
    <property type="entry name" value="GH27"/>
    <property type="match status" value="1"/>
</dbReference>
<evidence type="ECO:0000256" key="3">
    <source>
        <dbReference type="ARBA" id="ARBA00012755"/>
    </source>
</evidence>
<feature type="chain" id="PRO_5038689204" description="Alpha-galactosidase" evidence="10">
    <location>
        <begin position="28"/>
        <end position="563"/>
    </location>
</feature>
<evidence type="ECO:0000256" key="10">
    <source>
        <dbReference type="SAM" id="SignalP"/>
    </source>
</evidence>
<dbReference type="EMBL" id="BMMS01000025">
    <property type="protein sequence ID" value="GGO95462.1"/>
    <property type="molecule type" value="Genomic_DNA"/>
</dbReference>
<dbReference type="FunFam" id="2.60.40.1180:FF:000008">
    <property type="entry name" value="Alpha-galactosidase"/>
    <property type="match status" value="1"/>
</dbReference>
<evidence type="ECO:0000256" key="1">
    <source>
        <dbReference type="ARBA" id="ARBA00001255"/>
    </source>
</evidence>
<dbReference type="GO" id="GO:0004557">
    <property type="term" value="F:alpha-galactosidase activity"/>
    <property type="evidence" value="ECO:0007669"/>
    <property type="project" value="UniProtKB-EC"/>
</dbReference>
<feature type="compositionally biased region" description="Polar residues" evidence="9">
    <location>
        <begin position="419"/>
        <end position="433"/>
    </location>
</feature>
<dbReference type="EC" id="3.2.1.22" evidence="3 8"/>
<dbReference type="InterPro" id="IPR017853">
    <property type="entry name" value="GH"/>
</dbReference>
<dbReference type="AlphaFoldDB" id="A0A917ZU78"/>
<keyword evidence="6 8" id="KW-1015">Disulfide bond</keyword>
<evidence type="ECO:0000259" key="11">
    <source>
        <dbReference type="SMART" id="SM00776"/>
    </source>
</evidence>
<dbReference type="SUPFAM" id="SSF51445">
    <property type="entry name" value="(Trans)glycosidases"/>
    <property type="match status" value="1"/>
</dbReference>
<keyword evidence="5 8" id="KW-0378">Hydrolase</keyword>
<dbReference type="InterPro" id="IPR013785">
    <property type="entry name" value="Aldolase_TIM"/>
</dbReference>
<evidence type="ECO:0000256" key="7">
    <source>
        <dbReference type="ARBA" id="ARBA00023295"/>
    </source>
</evidence>
<dbReference type="PRINTS" id="PR00740">
    <property type="entry name" value="GLHYDRLASE27"/>
</dbReference>
<evidence type="ECO:0000313" key="13">
    <source>
        <dbReference type="Proteomes" id="UP000641932"/>
    </source>
</evidence>
<evidence type="ECO:0000313" key="12">
    <source>
        <dbReference type="EMBL" id="GGO95462.1"/>
    </source>
</evidence>
<feature type="region of interest" description="Disordered" evidence="9">
    <location>
        <begin position="410"/>
        <end position="450"/>
    </location>
</feature>
<dbReference type="InterPro" id="IPR013780">
    <property type="entry name" value="Glyco_hydro_b"/>
</dbReference>
<dbReference type="SUPFAM" id="SSF51011">
    <property type="entry name" value="Glycosyl hydrolase domain"/>
    <property type="match status" value="1"/>
</dbReference>
<dbReference type="InterPro" id="IPR000111">
    <property type="entry name" value="Glyco_hydro_27/36_CS"/>
</dbReference>
<dbReference type="InterPro" id="IPR041233">
    <property type="entry name" value="Melibiase_C"/>
</dbReference>
<dbReference type="Pfam" id="PF08305">
    <property type="entry name" value="NPCBM"/>
    <property type="match status" value="1"/>
</dbReference>
<dbReference type="SUPFAM" id="SSF49785">
    <property type="entry name" value="Galactose-binding domain-like"/>
    <property type="match status" value="1"/>
</dbReference>
<reference evidence="12" key="2">
    <citation type="submission" date="2020-09" db="EMBL/GenBank/DDBJ databases">
        <authorList>
            <person name="Sun Q."/>
            <person name="Zhou Y."/>
        </authorList>
    </citation>
    <scope>NUCLEOTIDE SEQUENCE</scope>
    <source>
        <strain evidence="12">CGMCC 4.7201</strain>
    </source>
</reference>
<gene>
    <name evidence="12" type="primary">galA</name>
    <name evidence="12" type="ORF">GCM10012280_52710</name>
</gene>
<dbReference type="Pfam" id="PF16499">
    <property type="entry name" value="Melibiase_2"/>
    <property type="match status" value="1"/>
</dbReference>
<keyword evidence="13" id="KW-1185">Reference proteome</keyword>
<evidence type="ECO:0000256" key="5">
    <source>
        <dbReference type="ARBA" id="ARBA00022801"/>
    </source>
</evidence>
<comment type="caution">
    <text evidence="12">The sequence shown here is derived from an EMBL/GenBank/DDBJ whole genome shotgun (WGS) entry which is preliminary data.</text>
</comment>
<evidence type="ECO:0000256" key="4">
    <source>
        <dbReference type="ARBA" id="ARBA00022729"/>
    </source>
</evidence>
<evidence type="ECO:0000256" key="6">
    <source>
        <dbReference type="ARBA" id="ARBA00023157"/>
    </source>
</evidence>
<comment type="similarity">
    <text evidence="2 8">Belongs to the glycosyl hydrolase 27 family.</text>
</comment>
<dbReference type="Proteomes" id="UP000641932">
    <property type="component" value="Unassembled WGS sequence"/>
</dbReference>
<dbReference type="InterPro" id="IPR008979">
    <property type="entry name" value="Galactose-bd-like_sf"/>
</dbReference>
<dbReference type="PANTHER" id="PTHR11452">
    <property type="entry name" value="ALPHA-GALACTOSIDASE/ALPHA-N-ACETYLGALACTOSAMINIDASE"/>
    <property type="match status" value="1"/>
</dbReference>
<evidence type="ECO:0000256" key="8">
    <source>
        <dbReference type="RuleBase" id="RU361168"/>
    </source>
</evidence>
<keyword evidence="4 10" id="KW-0732">Signal</keyword>
<evidence type="ECO:0000256" key="2">
    <source>
        <dbReference type="ARBA" id="ARBA00009743"/>
    </source>
</evidence>
<dbReference type="Gene3D" id="2.60.40.1180">
    <property type="entry name" value="Golgi alpha-mannosidase II"/>
    <property type="match status" value="1"/>
</dbReference>
<feature type="domain" description="Glycosyl hydrolase family 98 putative carbohydrate-binding module" evidence="11">
    <location>
        <begin position="417"/>
        <end position="562"/>
    </location>
</feature>
<keyword evidence="7 8" id="KW-0326">Glycosidase</keyword>
<sequence>MQQEGTKLRTRLAGVCAALSLVAGAGAAVVTAAAVQVAAAPPAAALDNGLALTPPMGFNNWNSTACRAEFNESMVKGIADLFVSKGLKAAGYTYVNLDDCWAKTSRDSSGNLVPDPVRFPNGIKAVADYVHSKGLKFGIYTSAGTKTCNTAGFPGGLGHEQQDADTFASWGVDYLKYDNCNNQGVDAKTRYRKMRDALKNTGRPIVYSICEWGQNKPWEWAQDTGNLWRTTGDISDNWSSMVDKVHKNQVLAQFAGPGAWNDPDMLEVGNGGMTDTEYRSHFSLWSVMAAPLLIGSDLRKASTATFDILRNTDVIAVDQDPLGKQGTVISSSGGKAVYSKPLAGGDRAVVLFNESTSAATISTTASAVGLPGGSSYTLRDLWTKSTRTTTGTISASVPAHGVVMYRVSKTGGNTPPPSGTSAVSDLSPTSATSGWGPFETDTSNGEKPAGDGRAITIQGVKYSKGLGVHAASDIGYYLGGACSTLTVDVGVDDEKTTTGSVVFQIFRDSTKVADSGLLTVDNAAKRLTANLSGGTTLRLVVTDGGNGNNSDHADWADPRLTCA</sequence>
<reference evidence="12" key="1">
    <citation type="journal article" date="2014" name="Int. J. Syst. Evol. Microbiol.">
        <title>Complete genome sequence of Corynebacterium casei LMG S-19264T (=DSM 44701T), isolated from a smear-ripened cheese.</title>
        <authorList>
            <consortium name="US DOE Joint Genome Institute (JGI-PGF)"/>
            <person name="Walter F."/>
            <person name="Albersmeier A."/>
            <person name="Kalinowski J."/>
            <person name="Ruckert C."/>
        </authorList>
    </citation>
    <scope>NUCLEOTIDE SEQUENCE</scope>
    <source>
        <strain evidence="12">CGMCC 4.7201</strain>
    </source>
</reference>
<dbReference type="FunFam" id="3.20.20.70:FF:000202">
    <property type="entry name" value="Alpha-galactosidase"/>
    <property type="match status" value="1"/>
</dbReference>
<dbReference type="SMART" id="SM00776">
    <property type="entry name" value="NPCBM"/>
    <property type="match status" value="1"/>
</dbReference>
<dbReference type="Gene3D" id="3.20.20.70">
    <property type="entry name" value="Aldolase class I"/>
    <property type="match status" value="1"/>
</dbReference>
<dbReference type="InterPro" id="IPR002241">
    <property type="entry name" value="Glyco_hydro_27"/>
</dbReference>
<feature type="signal peptide" evidence="10">
    <location>
        <begin position="1"/>
        <end position="27"/>
    </location>
</feature>
<dbReference type="Gene3D" id="2.60.120.1060">
    <property type="entry name" value="NPCBM/NEW2 domain"/>
    <property type="match status" value="1"/>
</dbReference>
<accession>A0A917ZU78</accession>
<dbReference type="Pfam" id="PF17801">
    <property type="entry name" value="Melibiase_C"/>
    <property type="match status" value="1"/>
</dbReference>
<protein>
    <recommendedName>
        <fullName evidence="3 8">Alpha-galactosidase</fullName>
        <ecNumber evidence="3 8">3.2.1.22</ecNumber>
    </recommendedName>
    <alternativeName>
        <fullName evidence="8">Melibiase</fullName>
    </alternativeName>
</protein>
<comment type="catalytic activity">
    <reaction evidence="1 8">
        <text>Hydrolysis of terminal, non-reducing alpha-D-galactose residues in alpha-D-galactosides, including galactose oligosaccharides, galactomannans and galactolipids.</text>
        <dbReference type="EC" id="3.2.1.22"/>
    </reaction>
</comment>
<evidence type="ECO:0000256" key="9">
    <source>
        <dbReference type="SAM" id="MobiDB-lite"/>
    </source>
</evidence>
<organism evidence="12 13">
    <name type="scientific">Wenjunlia tyrosinilytica</name>
    <dbReference type="NCBI Taxonomy" id="1544741"/>
    <lineage>
        <taxon>Bacteria</taxon>
        <taxon>Bacillati</taxon>
        <taxon>Actinomycetota</taxon>
        <taxon>Actinomycetes</taxon>
        <taxon>Kitasatosporales</taxon>
        <taxon>Streptomycetaceae</taxon>
        <taxon>Wenjunlia</taxon>
    </lineage>
</organism>